<comment type="caution">
    <text evidence="4">The sequence shown here is derived from an EMBL/GenBank/DDBJ whole genome shotgun (WGS) entry which is preliminary data.</text>
</comment>
<dbReference type="Pfam" id="PF01596">
    <property type="entry name" value="Methyltransf_3"/>
    <property type="match status" value="1"/>
</dbReference>
<dbReference type="GO" id="GO:0008168">
    <property type="term" value="F:methyltransferase activity"/>
    <property type="evidence" value="ECO:0007669"/>
    <property type="project" value="UniProtKB-KW"/>
</dbReference>
<protein>
    <submittedName>
        <fullName evidence="4">Class I SAM-dependent methyltransferase</fullName>
        <ecNumber evidence="4">2.1.1.-</ecNumber>
    </submittedName>
</protein>
<dbReference type="EC" id="2.1.1.-" evidence="4"/>
<keyword evidence="3" id="KW-0949">S-adenosyl-L-methionine</keyword>
<dbReference type="PANTHER" id="PTHR10509">
    <property type="entry name" value="O-METHYLTRANSFERASE-RELATED"/>
    <property type="match status" value="1"/>
</dbReference>
<keyword evidence="2 4" id="KW-0808">Transferase</keyword>
<keyword evidence="1 4" id="KW-0489">Methyltransferase</keyword>
<evidence type="ECO:0000256" key="1">
    <source>
        <dbReference type="ARBA" id="ARBA00022603"/>
    </source>
</evidence>
<reference evidence="4 5" key="1">
    <citation type="submission" date="2022-04" db="EMBL/GenBank/DDBJ databases">
        <title>Positive selection, recombination, and allopatry shape intraspecific diversity of widespread and dominant cyanobacteria.</title>
        <authorList>
            <person name="Wei J."/>
            <person name="Shu W."/>
            <person name="Hu C."/>
        </authorList>
    </citation>
    <scope>NUCLEOTIDE SEQUENCE [LARGE SCALE GENOMIC DNA]</scope>
    <source>
        <strain evidence="4 5">DQ-A4</strain>
    </source>
</reference>
<evidence type="ECO:0000313" key="5">
    <source>
        <dbReference type="Proteomes" id="UP001482513"/>
    </source>
</evidence>
<dbReference type="PROSITE" id="PS51682">
    <property type="entry name" value="SAM_OMT_I"/>
    <property type="match status" value="1"/>
</dbReference>
<evidence type="ECO:0000256" key="2">
    <source>
        <dbReference type="ARBA" id="ARBA00022679"/>
    </source>
</evidence>
<proteinExistence type="predicted"/>
<gene>
    <name evidence="4" type="ORF">NC992_10150</name>
</gene>
<sequence length="279" mass="30523">MSFSGTSSTPPPRPITPVTIAAHHLEKAIALLPQVTDNPGDLSTHLQKALLLIAGLDGYLERSTTPESPALTQIAQKTQHEPWQAKFEGGETEQQLEQEMLTGHLEGQALKMFVRMTGAKRILDIGMFTGYSALAMAEGLPDDGRMIACEIDPYAARFAQNLFEQSPHGHKIDVKLGPASDTLDQLIADQASFDFAFIDANKAGYVNYYEKLIGTNLLAPNGYICADNTLFLGEVYLAESERSDTAQAIAHFNQIVADDPRTEQVLLPVRDGLTLIRRV</sequence>
<dbReference type="CDD" id="cd02440">
    <property type="entry name" value="AdoMet_MTases"/>
    <property type="match status" value="1"/>
</dbReference>
<dbReference type="InterPro" id="IPR029063">
    <property type="entry name" value="SAM-dependent_MTases_sf"/>
</dbReference>
<dbReference type="Gene3D" id="3.40.50.150">
    <property type="entry name" value="Vaccinia Virus protein VP39"/>
    <property type="match status" value="1"/>
</dbReference>
<dbReference type="PANTHER" id="PTHR10509:SF14">
    <property type="entry name" value="CAFFEOYL-COA O-METHYLTRANSFERASE 3-RELATED"/>
    <property type="match status" value="1"/>
</dbReference>
<dbReference type="InterPro" id="IPR002935">
    <property type="entry name" value="SAM_O-MeTrfase"/>
</dbReference>
<dbReference type="EMBL" id="JAMPKX010000003">
    <property type="protein sequence ID" value="MEP0947232.1"/>
    <property type="molecule type" value="Genomic_DNA"/>
</dbReference>
<dbReference type="Proteomes" id="UP001482513">
    <property type="component" value="Unassembled WGS sequence"/>
</dbReference>
<keyword evidence="5" id="KW-1185">Reference proteome</keyword>
<organism evidence="4 5">
    <name type="scientific">Leptolyngbya subtilissima DQ-A4</name>
    <dbReference type="NCBI Taxonomy" id="2933933"/>
    <lineage>
        <taxon>Bacteria</taxon>
        <taxon>Bacillati</taxon>
        <taxon>Cyanobacteriota</taxon>
        <taxon>Cyanophyceae</taxon>
        <taxon>Leptolyngbyales</taxon>
        <taxon>Leptolyngbyaceae</taxon>
        <taxon>Leptolyngbya group</taxon>
        <taxon>Leptolyngbya</taxon>
    </lineage>
</organism>
<dbReference type="SUPFAM" id="SSF53335">
    <property type="entry name" value="S-adenosyl-L-methionine-dependent methyltransferases"/>
    <property type="match status" value="1"/>
</dbReference>
<dbReference type="InterPro" id="IPR050362">
    <property type="entry name" value="Cation-dep_OMT"/>
</dbReference>
<dbReference type="GO" id="GO:0032259">
    <property type="term" value="P:methylation"/>
    <property type="evidence" value="ECO:0007669"/>
    <property type="project" value="UniProtKB-KW"/>
</dbReference>
<accession>A0ABV0K3E7</accession>
<name>A0ABV0K3E7_9CYAN</name>
<evidence type="ECO:0000313" key="4">
    <source>
        <dbReference type="EMBL" id="MEP0947232.1"/>
    </source>
</evidence>
<dbReference type="RefSeq" id="WP_190701665.1">
    <property type="nucleotide sequence ID" value="NZ_JAMPKX010000003.1"/>
</dbReference>
<evidence type="ECO:0000256" key="3">
    <source>
        <dbReference type="ARBA" id="ARBA00022691"/>
    </source>
</evidence>